<dbReference type="Proteomes" id="UP000435649">
    <property type="component" value="Unassembled WGS sequence"/>
</dbReference>
<dbReference type="PANTHER" id="PTHR22925:SF3">
    <property type="entry name" value="GLYCOSYL HYDROLASE FAMILY PROTEIN 43"/>
    <property type="match status" value="1"/>
</dbReference>
<sequence>MNNREFWFDTAGKPINAHGGGMLEYGGRFYWYGEHKTEGWAGRLAFHGVHCYESANLTDWRDCGIVLPVSDDPASPIVRGCRIERPKVIYCRTTGKFVMYFHSTDENHTIAKRGLAAADSPEGPFVFLGAARVNAGFAPLNMSAEEAAFPAGTIPPEPQLPNGENDEVKRYPIFRRDLAAGQMARDMNLFVDEDGTAYHIYSSEHNSTIHIAELTPDCLGWSGRYVRVLPCGWNEGMALFRRGDACHLLMSGCTSWEPNAARSASAPGVFGPWTPGGNPCRGPGAETTFGCQSSAVFRAGERWIAMFDRWNPASFDRSTYVWLEIRFLSDGGYRIDWTDEIQFG</sequence>
<evidence type="ECO:0000313" key="2">
    <source>
        <dbReference type="Proteomes" id="UP000435649"/>
    </source>
</evidence>
<keyword evidence="1" id="KW-0378">Hydrolase</keyword>
<dbReference type="Gene3D" id="2.115.10.20">
    <property type="entry name" value="Glycosyl hydrolase domain, family 43"/>
    <property type="match status" value="1"/>
</dbReference>
<dbReference type="GO" id="GO:0016787">
    <property type="term" value="F:hydrolase activity"/>
    <property type="evidence" value="ECO:0007669"/>
    <property type="project" value="UniProtKB-KW"/>
</dbReference>
<dbReference type="AlphaFoldDB" id="A0A844G2G8"/>
<dbReference type="EMBL" id="VUNS01000004">
    <property type="protein sequence ID" value="MST96649.1"/>
    <property type="molecule type" value="Genomic_DNA"/>
</dbReference>
<gene>
    <name evidence="1" type="ORF">FYJ85_06260</name>
</gene>
<proteinExistence type="predicted"/>
<comment type="caution">
    <text evidence="1">The sequence shown here is derived from an EMBL/GenBank/DDBJ whole genome shotgun (WGS) entry which is preliminary data.</text>
</comment>
<dbReference type="PANTHER" id="PTHR22925">
    <property type="entry name" value="GLYCOSYL HYDROLASE 43 FAMILY MEMBER"/>
    <property type="match status" value="1"/>
</dbReference>
<reference evidence="1 2" key="1">
    <citation type="submission" date="2019-08" db="EMBL/GenBank/DDBJ databases">
        <title>In-depth cultivation of the pig gut microbiome towards novel bacterial diversity and tailored functional studies.</title>
        <authorList>
            <person name="Wylensek D."/>
            <person name="Hitch T.C.A."/>
            <person name="Clavel T."/>
        </authorList>
    </citation>
    <scope>NUCLEOTIDE SEQUENCE [LARGE SCALE GENOMIC DNA]</scope>
    <source>
        <strain evidence="1 2">BBE-744-WT-12</strain>
    </source>
</reference>
<organism evidence="1 2">
    <name type="scientific">Victivallis lenta</name>
    <dbReference type="NCBI Taxonomy" id="2606640"/>
    <lineage>
        <taxon>Bacteria</taxon>
        <taxon>Pseudomonadati</taxon>
        <taxon>Lentisphaerota</taxon>
        <taxon>Lentisphaeria</taxon>
        <taxon>Victivallales</taxon>
        <taxon>Victivallaceae</taxon>
        <taxon>Victivallis</taxon>
    </lineage>
</organism>
<accession>A0A844G2G8</accession>
<protein>
    <submittedName>
        <fullName evidence="1">Family 43 glycosylhydrolase</fullName>
    </submittedName>
</protein>
<keyword evidence="2" id="KW-1185">Reference proteome</keyword>
<name>A0A844G2G8_9BACT</name>
<dbReference type="InterPro" id="IPR023296">
    <property type="entry name" value="Glyco_hydro_beta-prop_sf"/>
</dbReference>
<dbReference type="SUPFAM" id="SSF75005">
    <property type="entry name" value="Arabinanase/levansucrase/invertase"/>
    <property type="match status" value="1"/>
</dbReference>
<evidence type="ECO:0000313" key="1">
    <source>
        <dbReference type="EMBL" id="MST96649.1"/>
    </source>
</evidence>
<dbReference type="RefSeq" id="WP_154417334.1">
    <property type="nucleotide sequence ID" value="NZ_VUNS01000004.1"/>
</dbReference>
<dbReference type="CDD" id="cd18825">
    <property type="entry name" value="GH43_CtGH43-like"/>
    <property type="match status" value="1"/>
</dbReference>